<reference evidence="10 11" key="1">
    <citation type="journal article" date="2018" name="Nat. Biotechnol.">
        <title>A standardized bacterial taxonomy based on genome phylogeny substantially revises the tree of life.</title>
        <authorList>
            <person name="Parks D.H."/>
            <person name="Chuvochina M."/>
            <person name="Waite D.W."/>
            <person name="Rinke C."/>
            <person name="Skarshewski A."/>
            <person name="Chaumeil P.A."/>
            <person name="Hugenholtz P."/>
        </authorList>
    </citation>
    <scope>NUCLEOTIDE SEQUENCE [LARGE SCALE GENOMIC DNA]</scope>
    <source>
        <strain evidence="10">UBA9956</strain>
    </source>
</reference>
<evidence type="ECO:0000256" key="9">
    <source>
        <dbReference type="RuleBase" id="RU003560"/>
    </source>
</evidence>
<organism evidence="10 11">
    <name type="scientific">candidate division WOR-3 bacterium</name>
    <dbReference type="NCBI Taxonomy" id="2052148"/>
    <lineage>
        <taxon>Bacteria</taxon>
        <taxon>Bacteria division WOR-3</taxon>
    </lineage>
</organism>
<dbReference type="InterPro" id="IPR017657">
    <property type="entry name" value="L-lysine_6-transaminase"/>
</dbReference>
<proteinExistence type="inferred from homology"/>
<dbReference type="InterPro" id="IPR015421">
    <property type="entry name" value="PyrdxlP-dep_Trfase_major"/>
</dbReference>
<keyword evidence="6 9" id="KW-0663">Pyridoxal phosphate</keyword>
<dbReference type="GO" id="GO:0045484">
    <property type="term" value="F:L-lysine 6-transaminase activity"/>
    <property type="evidence" value="ECO:0007669"/>
    <property type="project" value="UniProtKB-EC"/>
</dbReference>
<dbReference type="AlphaFoldDB" id="A0A350HAI1"/>
<dbReference type="EC" id="2.6.1.36" evidence="3"/>
<protein>
    <recommendedName>
        <fullName evidence="8">L-lysine-epsilon aminotransferase</fullName>
        <ecNumber evidence="3">2.6.1.36</ecNumber>
    </recommendedName>
    <alternativeName>
        <fullName evidence="7">Lysine 6-aminotransferase</fullName>
    </alternativeName>
</protein>
<comment type="similarity">
    <text evidence="2 9">Belongs to the class-III pyridoxal-phosphate-dependent aminotransferase family.</text>
</comment>
<dbReference type="GO" id="GO:0009450">
    <property type="term" value="P:gamma-aminobutyric acid catabolic process"/>
    <property type="evidence" value="ECO:0007669"/>
    <property type="project" value="TreeGrafter"/>
</dbReference>
<accession>A0A350HAI1</accession>
<dbReference type="GO" id="GO:0030170">
    <property type="term" value="F:pyridoxal phosphate binding"/>
    <property type="evidence" value="ECO:0007669"/>
    <property type="project" value="InterPro"/>
</dbReference>
<evidence type="ECO:0000256" key="6">
    <source>
        <dbReference type="ARBA" id="ARBA00022898"/>
    </source>
</evidence>
<dbReference type="Proteomes" id="UP000264062">
    <property type="component" value="Unassembled WGS sequence"/>
</dbReference>
<evidence type="ECO:0000256" key="8">
    <source>
        <dbReference type="ARBA" id="ARBA00050040"/>
    </source>
</evidence>
<evidence type="ECO:0000256" key="3">
    <source>
        <dbReference type="ARBA" id="ARBA00013071"/>
    </source>
</evidence>
<dbReference type="InterPro" id="IPR015422">
    <property type="entry name" value="PyrdxlP-dep_Trfase_small"/>
</dbReference>
<dbReference type="Gene3D" id="3.40.640.10">
    <property type="entry name" value="Type I PLP-dependent aspartate aminotransferase-like (Major domain)"/>
    <property type="match status" value="1"/>
</dbReference>
<comment type="cofactor">
    <cofactor evidence="1">
        <name>pyridoxal 5'-phosphate</name>
        <dbReference type="ChEBI" id="CHEBI:597326"/>
    </cofactor>
</comment>
<dbReference type="CDD" id="cd00610">
    <property type="entry name" value="OAT_like"/>
    <property type="match status" value="1"/>
</dbReference>
<dbReference type="InterPro" id="IPR005814">
    <property type="entry name" value="Aminotrans_3"/>
</dbReference>
<dbReference type="NCBIfam" id="TIGR03251">
    <property type="entry name" value="LAT_fam"/>
    <property type="match status" value="1"/>
</dbReference>
<evidence type="ECO:0000256" key="5">
    <source>
        <dbReference type="ARBA" id="ARBA00022679"/>
    </source>
</evidence>
<evidence type="ECO:0000256" key="7">
    <source>
        <dbReference type="ARBA" id="ARBA00030921"/>
    </source>
</evidence>
<dbReference type="PANTHER" id="PTHR43206:SF2">
    <property type="entry name" value="4-AMINOBUTYRATE AMINOTRANSFERASE GABT"/>
    <property type="match status" value="1"/>
</dbReference>
<dbReference type="PANTHER" id="PTHR43206">
    <property type="entry name" value="AMINOTRANSFERASE"/>
    <property type="match status" value="1"/>
</dbReference>
<dbReference type="SUPFAM" id="SSF53383">
    <property type="entry name" value="PLP-dependent transferases"/>
    <property type="match status" value="1"/>
</dbReference>
<dbReference type="Gene3D" id="3.90.1150.10">
    <property type="entry name" value="Aspartate Aminotransferase, domain 1"/>
    <property type="match status" value="1"/>
</dbReference>
<dbReference type="PIRSF" id="PIRSF000521">
    <property type="entry name" value="Transaminase_4ab_Lys_Orn"/>
    <property type="match status" value="1"/>
</dbReference>
<evidence type="ECO:0000256" key="2">
    <source>
        <dbReference type="ARBA" id="ARBA00008954"/>
    </source>
</evidence>
<gene>
    <name evidence="10" type="ORF">DCW38_05125</name>
</gene>
<comment type="caution">
    <text evidence="10">The sequence shown here is derived from an EMBL/GenBank/DDBJ whole genome shotgun (WGS) entry which is preliminary data.</text>
</comment>
<dbReference type="EMBL" id="DMZY01000151">
    <property type="protein sequence ID" value="HAV92547.1"/>
    <property type="molecule type" value="Genomic_DNA"/>
</dbReference>
<evidence type="ECO:0000313" key="10">
    <source>
        <dbReference type="EMBL" id="HAV92547.1"/>
    </source>
</evidence>
<evidence type="ECO:0000313" key="11">
    <source>
        <dbReference type="Proteomes" id="UP000264062"/>
    </source>
</evidence>
<dbReference type="InterPro" id="IPR015424">
    <property type="entry name" value="PyrdxlP-dep_Trfase"/>
</dbReference>
<keyword evidence="5" id="KW-0808">Transferase</keyword>
<dbReference type="GO" id="GO:0017000">
    <property type="term" value="P:antibiotic biosynthetic process"/>
    <property type="evidence" value="ECO:0007669"/>
    <property type="project" value="InterPro"/>
</dbReference>
<keyword evidence="4" id="KW-0032">Aminotransferase</keyword>
<dbReference type="Pfam" id="PF00202">
    <property type="entry name" value="Aminotran_3"/>
    <property type="match status" value="1"/>
</dbReference>
<evidence type="ECO:0000256" key="1">
    <source>
        <dbReference type="ARBA" id="ARBA00001933"/>
    </source>
</evidence>
<evidence type="ECO:0000256" key="4">
    <source>
        <dbReference type="ARBA" id="ARBA00022576"/>
    </source>
</evidence>
<sequence>MTHKIEPNNVLSELSKFMLADGFDIVFDNDKSHGSYFYDSKNKREILDFFTFFASSPIGFNHKKLNNKEFIEKIGKIALHKPSNSDIYTVEMAEFVSTFARVAKPEWMKYLFFVSGGALAVENALKTAFDWKIRKNLSKGKGEKGNKILHFKHAFHGRSGYTLSLTNTFDPRKTKYFPKFDWPRVESPALHFPVDEQEIERIKKEEIKIMNEISNIIKNDGDDIAALLIEPIQAEGGDRHFRQEFFEQLRKITLDNDILFIVDEVQTGMGMTGKFWCIEHYNVKPDIISFGKKSQICGIIASDRVDEVKDNVFVEASRINSTWGGNLVDMVRSDYILRIIEEDKLVENAGKMGTVLLDGMKGIKTDKMSNIRGKGLLIAFDLANSKERDRMFDKLFENGLFTIKCGEKSIRFRPPLNLNKEDALKGIEILEKSLKQI</sequence>
<name>A0A350HAI1_UNCW3</name>